<gene>
    <name evidence="1" type="ORF">B296_00042682</name>
</gene>
<dbReference type="AlphaFoldDB" id="A0A426X226"/>
<accession>A0A426X226</accession>
<reference evidence="1 2" key="1">
    <citation type="journal article" date="2014" name="Agronomy (Basel)">
        <title>A Draft Genome Sequence for Ensete ventricosum, the Drought-Tolerant Tree Against Hunger.</title>
        <authorList>
            <person name="Harrison J."/>
            <person name="Moore K.A."/>
            <person name="Paszkiewicz K."/>
            <person name="Jones T."/>
            <person name="Grant M."/>
            <person name="Ambacheew D."/>
            <person name="Muzemil S."/>
            <person name="Studholme D.J."/>
        </authorList>
    </citation>
    <scope>NUCLEOTIDE SEQUENCE [LARGE SCALE GENOMIC DNA]</scope>
</reference>
<comment type="caution">
    <text evidence="1">The sequence shown here is derived from an EMBL/GenBank/DDBJ whole genome shotgun (WGS) entry which is preliminary data.</text>
</comment>
<dbReference type="PANTHER" id="PTHR33240">
    <property type="entry name" value="OS08G0508500 PROTEIN"/>
    <property type="match status" value="1"/>
</dbReference>
<sequence>MLQRANQYVAAEALVAEKREDHKRPWGEPYWGQPSGLSRRMEREKGLLKTPNPLRSRAEDRDRRCYCRFHRHYGHDTEECYDLKNQIKNLIHHDHLDRYIKKPHESSLRPKGSVERHINVIVGGLSVGGISSSARKAYVCAKVQKWPRPRDHSGFTFESESEYPDYDDALVVTTRIANACIRHIMIDTGSSVEILYLDAFHKL</sequence>
<dbReference type="PANTHER" id="PTHR33240:SF8">
    <property type="entry name" value="OS03G0439900 PROTEIN"/>
    <property type="match status" value="1"/>
</dbReference>
<evidence type="ECO:0008006" key="3">
    <source>
        <dbReference type="Google" id="ProtNLM"/>
    </source>
</evidence>
<name>A0A426X226_ENSVE</name>
<evidence type="ECO:0000313" key="2">
    <source>
        <dbReference type="Proteomes" id="UP000287651"/>
    </source>
</evidence>
<proteinExistence type="predicted"/>
<dbReference type="EMBL" id="AMZH03028793">
    <property type="protein sequence ID" value="RRT33524.1"/>
    <property type="molecule type" value="Genomic_DNA"/>
</dbReference>
<organism evidence="1 2">
    <name type="scientific">Ensete ventricosum</name>
    <name type="common">Abyssinian banana</name>
    <name type="synonym">Musa ensete</name>
    <dbReference type="NCBI Taxonomy" id="4639"/>
    <lineage>
        <taxon>Eukaryota</taxon>
        <taxon>Viridiplantae</taxon>
        <taxon>Streptophyta</taxon>
        <taxon>Embryophyta</taxon>
        <taxon>Tracheophyta</taxon>
        <taxon>Spermatophyta</taxon>
        <taxon>Magnoliopsida</taxon>
        <taxon>Liliopsida</taxon>
        <taxon>Zingiberales</taxon>
        <taxon>Musaceae</taxon>
        <taxon>Ensete</taxon>
    </lineage>
</organism>
<evidence type="ECO:0000313" key="1">
    <source>
        <dbReference type="EMBL" id="RRT33524.1"/>
    </source>
</evidence>
<dbReference type="Proteomes" id="UP000287651">
    <property type="component" value="Unassembled WGS sequence"/>
</dbReference>
<protein>
    <recommendedName>
        <fullName evidence="3">Retrotransposon gag domain-containing protein</fullName>
    </recommendedName>
</protein>